<dbReference type="AlphaFoldDB" id="A0A0B8Q0D6"/>
<dbReference type="EMBL" id="BBSC01000001">
    <property type="protein sequence ID" value="GAM72930.1"/>
    <property type="molecule type" value="Genomic_DNA"/>
</dbReference>
<dbReference type="STRING" id="1481914.JCM19241_2385"/>
<gene>
    <name evidence="1" type="ORF">JCM19241_2385</name>
</gene>
<reference evidence="1 2" key="1">
    <citation type="submission" date="2015-01" db="EMBL/GenBank/DDBJ databases">
        <title>Vibrio sp. C94 JCM 19241 whole genome shotgun sequence.</title>
        <authorList>
            <person name="Sawabe T."/>
            <person name="Meirelles P."/>
            <person name="Feng G."/>
            <person name="Sayaka M."/>
            <person name="Hattori M."/>
            <person name="Ohkuma M."/>
        </authorList>
    </citation>
    <scope>NUCLEOTIDE SEQUENCE [LARGE SCALE GENOMIC DNA]</scope>
    <source>
        <strain evidence="2">JCM 19241</strain>
    </source>
</reference>
<name>A0A0B8Q0D6_9VIBR</name>
<comment type="caution">
    <text evidence="1">The sequence shown here is derived from an EMBL/GenBank/DDBJ whole genome shotgun (WGS) entry which is preliminary data.</text>
</comment>
<accession>A0A0B8Q0D6</accession>
<protein>
    <submittedName>
        <fullName evidence="1">Uncharacterized protein</fullName>
    </submittedName>
</protein>
<evidence type="ECO:0000313" key="2">
    <source>
        <dbReference type="Proteomes" id="UP000031666"/>
    </source>
</evidence>
<sequence length="85" mass="9963">MDEELLIRNGLHADESRAWVEVLKEQSILLSDGRVNPEAELNMFELEHQQLQHHQAKVMEQVAQTSLKYTAGRYFRPGMIFAYLY</sequence>
<evidence type="ECO:0000313" key="1">
    <source>
        <dbReference type="EMBL" id="GAM72930.1"/>
    </source>
</evidence>
<proteinExistence type="predicted"/>
<organism evidence="1 2">
    <name type="scientific">Vibrio ishigakensis</name>
    <dbReference type="NCBI Taxonomy" id="1481914"/>
    <lineage>
        <taxon>Bacteria</taxon>
        <taxon>Pseudomonadati</taxon>
        <taxon>Pseudomonadota</taxon>
        <taxon>Gammaproteobacteria</taxon>
        <taxon>Vibrionales</taxon>
        <taxon>Vibrionaceae</taxon>
        <taxon>Vibrio</taxon>
    </lineage>
</organism>
<dbReference type="Proteomes" id="UP000031666">
    <property type="component" value="Unassembled WGS sequence"/>
</dbReference>
<reference evidence="1 2" key="2">
    <citation type="submission" date="2015-01" db="EMBL/GenBank/DDBJ databases">
        <authorList>
            <consortium name="NBRP consortium"/>
            <person name="Sawabe T."/>
            <person name="Meirelles P."/>
            <person name="Feng G."/>
            <person name="Sayaka M."/>
            <person name="Hattori M."/>
            <person name="Ohkuma M."/>
        </authorList>
    </citation>
    <scope>NUCLEOTIDE SEQUENCE [LARGE SCALE GENOMIC DNA]</scope>
    <source>
        <strain evidence="2">JCM 19241</strain>
    </source>
</reference>